<keyword evidence="2" id="KW-0812">Transmembrane</keyword>
<protein>
    <recommendedName>
        <fullName evidence="3">DUF8176 domain-containing protein</fullName>
    </recommendedName>
</protein>
<dbReference type="AlphaFoldDB" id="A0A7D7LZL1"/>
<evidence type="ECO:0000256" key="1">
    <source>
        <dbReference type="SAM" id="MobiDB-lite"/>
    </source>
</evidence>
<accession>A0A7D7LZL1</accession>
<sequence length="294" mass="30148">MVPPRVPSLWFPDVAPWPATDATPAADLAAHLGRSRSVSAAHGLSAGSAVAVLGRPAVPFQRPGPAAVRAVEPAVVRPSSDLDSFLAEAEQAVRAKRKAVSGNGAGWRTRLGPPRRIAGAAAAISVIVATLIGALALVGGGDPEPDAADTPATGSTTIPGAASTSSAAREPACTQRPEGSGGTGSKGNGTGDQRSGPGAIRAFNHAYYALRSARAARAVTTPGAVASEYVMQQYIDQRPMGTRHCLTIAERAPEEYSVVLTELQPDAAPITYRQVIRTTTSGDKTYIQSIRSVG</sequence>
<dbReference type="Proteomes" id="UP000515663">
    <property type="component" value="Chromosome"/>
</dbReference>
<dbReference type="InterPro" id="IPR058489">
    <property type="entry name" value="DUF8176"/>
</dbReference>
<feature type="compositionally biased region" description="Gly residues" evidence="1">
    <location>
        <begin position="179"/>
        <end position="190"/>
    </location>
</feature>
<organism evidence="4 5">
    <name type="scientific">Gordonia jinghuaiqii</name>
    <dbReference type="NCBI Taxonomy" id="2758710"/>
    <lineage>
        <taxon>Bacteria</taxon>
        <taxon>Bacillati</taxon>
        <taxon>Actinomycetota</taxon>
        <taxon>Actinomycetes</taxon>
        <taxon>Mycobacteriales</taxon>
        <taxon>Gordoniaceae</taxon>
        <taxon>Gordonia</taxon>
    </lineage>
</organism>
<dbReference type="KEGG" id="gji:H1R19_02395"/>
<keyword evidence="2" id="KW-0472">Membrane</keyword>
<feature type="region of interest" description="Disordered" evidence="1">
    <location>
        <begin position="143"/>
        <end position="197"/>
    </location>
</feature>
<keyword evidence="5" id="KW-1185">Reference proteome</keyword>
<reference evidence="5" key="1">
    <citation type="submission" date="2020-07" db="EMBL/GenBank/DDBJ databases">
        <title>novel species isolated from the respiratory tract of Marmot.</title>
        <authorList>
            <person name="Zhang G."/>
        </authorList>
    </citation>
    <scope>NUCLEOTIDE SEQUENCE [LARGE SCALE GENOMIC DNA]</scope>
    <source>
        <strain evidence="5">686</strain>
    </source>
</reference>
<feature type="domain" description="DUF8176" evidence="3">
    <location>
        <begin position="178"/>
        <end position="290"/>
    </location>
</feature>
<feature type="transmembrane region" description="Helical" evidence="2">
    <location>
        <begin position="117"/>
        <end position="138"/>
    </location>
</feature>
<evidence type="ECO:0000313" key="5">
    <source>
        <dbReference type="Proteomes" id="UP000515663"/>
    </source>
</evidence>
<evidence type="ECO:0000259" key="3">
    <source>
        <dbReference type="Pfam" id="PF26527"/>
    </source>
</evidence>
<evidence type="ECO:0000256" key="2">
    <source>
        <dbReference type="SAM" id="Phobius"/>
    </source>
</evidence>
<dbReference type="Pfam" id="PF26527">
    <property type="entry name" value="DUF8176"/>
    <property type="match status" value="1"/>
</dbReference>
<gene>
    <name evidence="4" type="ORF">H1R19_02395</name>
</gene>
<name>A0A7D7LZL1_9ACTN</name>
<keyword evidence="2" id="KW-1133">Transmembrane helix</keyword>
<evidence type="ECO:0000313" key="4">
    <source>
        <dbReference type="EMBL" id="QMT03698.1"/>
    </source>
</evidence>
<feature type="compositionally biased region" description="Polar residues" evidence="1">
    <location>
        <begin position="152"/>
        <end position="167"/>
    </location>
</feature>
<dbReference type="EMBL" id="CP059491">
    <property type="protein sequence ID" value="QMT03698.1"/>
    <property type="molecule type" value="Genomic_DNA"/>
</dbReference>
<proteinExistence type="predicted"/>